<accession>A0A271IYU3</accession>
<feature type="binding site" evidence="2">
    <location>
        <position position="170"/>
    </location>
    <ligand>
        <name>Mn(2+)</name>
        <dbReference type="ChEBI" id="CHEBI:29035"/>
        <label>2</label>
    </ligand>
</feature>
<dbReference type="GO" id="GO:0016787">
    <property type="term" value="F:hydrolase activity"/>
    <property type="evidence" value="ECO:0007669"/>
    <property type="project" value="UniProtKB-KW"/>
</dbReference>
<feature type="binding site" evidence="2">
    <location>
        <position position="103"/>
    </location>
    <ligand>
        <name>Mn(2+)</name>
        <dbReference type="ChEBI" id="CHEBI:29035"/>
        <label>2</label>
    </ligand>
</feature>
<name>A0A271IYU3_9BACT</name>
<evidence type="ECO:0000256" key="2">
    <source>
        <dbReference type="PIRSR" id="PIRSR005962-1"/>
    </source>
</evidence>
<keyword evidence="2" id="KW-0464">Manganese</keyword>
<evidence type="ECO:0000259" key="3">
    <source>
        <dbReference type="Pfam" id="PF07687"/>
    </source>
</evidence>
<dbReference type="InterPro" id="IPR036264">
    <property type="entry name" value="Bact_exopeptidase_dim_dom"/>
</dbReference>
<feature type="binding site" evidence="2">
    <location>
        <position position="139"/>
    </location>
    <ligand>
        <name>Mn(2+)</name>
        <dbReference type="ChEBI" id="CHEBI:29035"/>
        <label>2</label>
    </ligand>
</feature>
<evidence type="ECO:0000313" key="4">
    <source>
        <dbReference type="EMBL" id="PAP76138.1"/>
    </source>
</evidence>
<dbReference type="Gene3D" id="3.40.630.10">
    <property type="entry name" value="Zn peptidases"/>
    <property type="match status" value="1"/>
</dbReference>
<dbReference type="SUPFAM" id="SSF53187">
    <property type="entry name" value="Zn-dependent exopeptidases"/>
    <property type="match status" value="1"/>
</dbReference>
<dbReference type="OrthoDB" id="9776731at2"/>
<evidence type="ECO:0000256" key="1">
    <source>
        <dbReference type="ARBA" id="ARBA00022801"/>
    </source>
</evidence>
<protein>
    <submittedName>
        <fullName evidence="4">N-acyl-L-amino acid amidohydrolase</fullName>
    </submittedName>
</protein>
<dbReference type="Gene3D" id="3.30.70.360">
    <property type="match status" value="1"/>
</dbReference>
<evidence type="ECO:0000313" key="5">
    <source>
        <dbReference type="Proteomes" id="UP000216339"/>
    </source>
</evidence>
<keyword evidence="5" id="KW-1185">Reference proteome</keyword>
<feature type="binding site" evidence="2">
    <location>
        <position position="105"/>
    </location>
    <ligand>
        <name>Mn(2+)</name>
        <dbReference type="ChEBI" id="CHEBI:29035"/>
        <label>2</label>
    </ligand>
</feature>
<dbReference type="PANTHER" id="PTHR11014">
    <property type="entry name" value="PEPTIDASE M20 FAMILY MEMBER"/>
    <property type="match status" value="1"/>
</dbReference>
<dbReference type="InterPro" id="IPR017439">
    <property type="entry name" value="Amidohydrolase"/>
</dbReference>
<comment type="cofactor">
    <cofactor evidence="2">
        <name>Mn(2+)</name>
        <dbReference type="ChEBI" id="CHEBI:29035"/>
    </cofactor>
    <text evidence="2">The Mn(2+) ion enhances activity.</text>
</comment>
<dbReference type="SUPFAM" id="SSF55031">
    <property type="entry name" value="Bacterial exopeptidase dimerisation domain"/>
    <property type="match status" value="1"/>
</dbReference>
<dbReference type="Proteomes" id="UP000216339">
    <property type="component" value="Unassembled WGS sequence"/>
</dbReference>
<dbReference type="Pfam" id="PF07687">
    <property type="entry name" value="M20_dimer"/>
    <property type="match status" value="1"/>
</dbReference>
<organism evidence="4 5">
    <name type="scientific">Rubrivirga marina</name>
    <dbReference type="NCBI Taxonomy" id="1196024"/>
    <lineage>
        <taxon>Bacteria</taxon>
        <taxon>Pseudomonadati</taxon>
        <taxon>Rhodothermota</taxon>
        <taxon>Rhodothermia</taxon>
        <taxon>Rhodothermales</taxon>
        <taxon>Rubricoccaceae</taxon>
        <taxon>Rubrivirga</taxon>
    </lineage>
</organism>
<dbReference type="InterPro" id="IPR011650">
    <property type="entry name" value="Peptidase_M20_dimer"/>
</dbReference>
<dbReference type="PIRSF" id="PIRSF005962">
    <property type="entry name" value="Pept_M20D_amidohydro"/>
    <property type="match status" value="1"/>
</dbReference>
<dbReference type="CDD" id="cd03886">
    <property type="entry name" value="M20_Acy1"/>
    <property type="match status" value="1"/>
</dbReference>
<proteinExistence type="predicted"/>
<comment type="caution">
    <text evidence="4">The sequence shown here is derived from an EMBL/GenBank/DDBJ whole genome shotgun (WGS) entry which is preliminary data.</text>
</comment>
<dbReference type="NCBIfam" id="TIGR01891">
    <property type="entry name" value="amidohydrolases"/>
    <property type="match status" value="1"/>
</dbReference>
<dbReference type="PANTHER" id="PTHR11014:SF63">
    <property type="entry name" value="METALLOPEPTIDASE, PUTATIVE (AFU_ORTHOLOGUE AFUA_6G09600)-RELATED"/>
    <property type="match status" value="1"/>
</dbReference>
<keyword evidence="1 4" id="KW-0378">Hydrolase</keyword>
<keyword evidence="2" id="KW-0479">Metal-binding</keyword>
<dbReference type="InterPro" id="IPR002933">
    <property type="entry name" value="Peptidase_M20"/>
</dbReference>
<feature type="binding site" evidence="2">
    <location>
        <position position="369"/>
    </location>
    <ligand>
        <name>Mn(2+)</name>
        <dbReference type="ChEBI" id="CHEBI:29035"/>
        <label>2</label>
    </ligand>
</feature>
<dbReference type="Pfam" id="PF01546">
    <property type="entry name" value="Peptidase_M20"/>
    <property type="match status" value="1"/>
</dbReference>
<dbReference type="RefSeq" id="WP_095509778.1">
    <property type="nucleotide sequence ID" value="NZ_MQWD01000001.1"/>
</dbReference>
<gene>
    <name evidence="4" type="ORF">BSZ37_06595</name>
</gene>
<dbReference type="GO" id="GO:0046872">
    <property type="term" value="F:metal ion binding"/>
    <property type="evidence" value="ECO:0007669"/>
    <property type="project" value="UniProtKB-KW"/>
</dbReference>
<dbReference type="EMBL" id="MQWD01000001">
    <property type="protein sequence ID" value="PAP76138.1"/>
    <property type="molecule type" value="Genomic_DNA"/>
</dbReference>
<feature type="domain" description="Peptidase M20 dimerisation" evidence="3">
    <location>
        <begin position="195"/>
        <end position="287"/>
    </location>
</feature>
<sequence>MLDRVHQLADDVFPEVVRLRRAIHRRPELAFEEHETAALIASTLREIGLDPAEGVAKTGVVAHVEGGRPGPVVALRADIDALPIREATGLDFASETDGRMHACGHDAHTAMLLGAAQILHGLRDDLAGTVRLVFQPSEEKAPGGASVMIEEGVLGEMGAHGPVERIFGQHVFPDLPTGTIGVRPGTFMASADEIYLTVRGTGGHAAAPHLLTDTVLAQAHILTALQSVISRNRPPGVPSLLSFGRVAAEGATNVIPDEVRLDGTFRSMDEDWRFQAHDLIRRTAEKTAEALGVTCEVRVVVGYPVLRNDEAAAALVRQTAVDYVGEERVVDLPMWYASEDFAFYTERVPGAFSVLGVGNEAAGSTHGLHTPKMTVDEEALRTGTGFLAALAVRQLAG</sequence>
<reference evidence="4 5" key="1">
    <citation type="submission" date="2016-11" db="EMBL/GenBank/DDBJ databases">
        <title>Study of marine rhodopsin-containing bacteria.</title>
        <authorList>
            <person name="Yoshizawa S."/>
            <person name="Kumagai Y."/>
            <person name="Kogure K."/>
        </authorList>
    </citation>
    <scope>NUCLEOTIDE SEQUENCE [LARGE SCALE GENOMIC DNA]</scope>
    <source>
        <strain evidence="4 5">SAORIC-28</strain>
    </source>
</reference>
<dbReference type="AlphaFoldDB" id="A0A271IYU3"/>